<dbReference type="InterPro" id="IPR017941">
    <property type="entry name" value="Rieske_2Fe-2S"/>
</dbReference>
<dbReference type="SUPFAM" id="SSF55961">
    <property type="entry name" value="Bet v1-like"/>
    <property type="match status" value="1"/>
</dbReference>
<gene>
    <name evidence="7" type="ORF">SAMN06295970_109136</name>
</gene>
<evidence type="ECO:0000313" key="7">
    <source>
        <dbReference type="EMBL" id="SMP63757.1"/>
    </source>
</evidence>
<dbReference type="Pfam" id="PF00355">
    <property type="entry name" value="Rieske"/>
    <property type="match status" value="1"/>
</dbReference>
<dbReference type="InterPro" id="IPR036922">
    <property type="entry name" value="Rieske_2Fe-2S_sf"/>
</dbReference>
<evidence type="ECO:0000256" key="5">
    <source>
        <dbReference type="ARBA" id="ARBA00023014"/>
    </source>
</evidence>
<protein>
    <submittedName>
        <fullName evidence="7">Rieske [2Fe-2S] domain-containing protein</fullName>
    </submittedName>
</protein>
<dbReference type="SUPFAM" id="SSF50022">
    <property type="entry name" value="ISP domain"/>
    <property type="match status" value="1"/>
</dbReference>
<reference evidence="7 8" key="1">
    <citation type="submission" date="2017-05" db="EMBL/GenBank/DDBJ databases">
        <authorList>
            <person name="Varghese N."/>
            <person name="Submissions S."/>
        </authorList>
    </citation>
    <scope>NUCLEOTIDE SEQUENCE [LARGE SCALE GENOMIC DNA]</scope>
    <source>
        <strain evidence="7 8">DSM 26001</strain>
    </source>
</reference>
<organism evidence="7 8">
    <name type="scientific">Noviherbaspirillum suwonense</name>
    <dbReference type="NCBI Taxonomy" id="1224511"/>
    <lineage>
        <taxon>Bacteria</taxon>
        <taxon>Pseudomonadati</taxon>
        <taxon>Pseudomonadota</taxon>
        <taxon>Betaproteobacteria</taxon>
        <taxon>Burkholderiales</taxon>
        <taxon>Oxalobacteraceae</taxon>
        <taxon>Noviherbaspirillum</taxon>
    </lineage>
</organism>
<dbReference type="CDD" id="cd03479">
    <property type="entry name" value="Rieske_RO_Alpha_PhDO_like"/>
    <property type="match status" value="1"/>
</dbReference>
<evidence type="ECO:0000256" key="2">
    <source>
        <dbReference type="ARBA" id="ARBA00022723"/>
    </source>
</evidence>
<accession>A0ABY1Q960</accession>
<evidence type="ECO:0000259" key="6">
    <source>
        <dbReference type="PROSITE" id="PS51296"/>
    </source>
</evidence>
<keyword evidence="1" id="KW-0001">2Fe-2S</keyword>
<keyword evidence="4" id="KW-0408">Iron</keyword>
<keyword evidence="2" id="KW-0479">Metal-binding</keyword>
<feature type="domain" description="Rieske" evidence="6">
    <location>
        <begin position="27"/>
        <end position="134"/>
    </location>
</feature>
<dbReference type="InterPro" id="IPR050584">
    <property type="entry name" value="Cholesterol_7-desaturase"/>
</dbReference>
<dbReference type="Gene3D" id="3.90.380.10">
    <property type="entry name" value="Naphthalene 1,2-dioxygenase Alpha Subunit, Chain A, domain 1"/>
    <property type="match status" value="1"/>
</dbReference>
<evidence type="ECO:0000256" key="1">
    <source>
        <dbReference type="ARBA" id="ARBA00022714"/>
    </source>
</evidence>
<dbReference type="InterPro" id="IPR045623">
    <property type="entry name" value="LigXa_C"/>
</dbReference>
<keyword evidence="5" id="KW-0411">Iron-sulfur</keyword>
<dbReference type="Gene3D" id="2.102.10.10">
    <property type="entry name" value="Rieske [2Fe-2S] iron-sulphur domain"/>
    <property type="match status" value="1"/>
</dbReference>
<proteinExistence type="predicted"/>
<dbReference type="PROSITE" id="PS51296">
    <property type="entry name" value="RIESKE"/>
    <property type="match status" value="1"/>
</dbReference>
<sequence>MLSAADNEMLTRSGPDTPMGQFFRRFWQPVLLSRELPENDGAPKRVTVLGEALVAYRNTRGEVGLVDSKCPHRGASLYFGRNEDCAIRCVFHGWKFDIEGKPVELPNVPPGSQYHKTIRLKSYPTREYGGVVWAYMGPREPGGRPMPEVPQLEFGQLPESHRYVTKKLQECNWAQSVEGALDTSHFSFLHMPAPGVPSNANDDAPADEKRLRWIREDPLPLFSILEHEVGFVVGGARRADGMSRYWRTAQFALPSHSTTPSTFPGETHFGYTWVPIDDGNCWIYTYAWNPDRPLTDDEMAKFKNGHGVIAEVDENYIPIRNRSNEYLIDRQMQKHINFTGVRGVAEQDAMIQDSQGRIVDRTVEHLCASDAAVVRFRRKVLDGAKALMAGIEPEAPFRHDSYTLRSGSWIASEGVSFEQVMLERFGHPAGRVAGSNGDGVRR</sequence>
<dbReference type="RefSeq" id="WP_283442809.1">
    <property type="nucleotide sequence ID" value="NZ_FXUL01000009.1"/>
</dbReference>
<comment type="caution">
    <text evidence="7">The sequence shown here is derived from an EMBL/GenBank/DDBJ whole genome shotgun (WGS) entry which is preliminary data.</text>
</comment>
<keyword evidence="8" id="KW-1185">Reference proteome</keyword>
<dbReference type="EMBL" id="FXUL01000009">
    <property type="protein sequence ID" value="SMP63757.1"/>
    <property type="molecule type" value="Genomic_DNA"/>
</dbReference>
<dbReference type="PANTHER" id="PTHR21266">
    <property type="entry name" value="IRON-SULFUR DOMAIN CONTAINING PROTEIN"/>
    <property type="match status" value="1"/>
</dbReference>
<evidence type="ECO:0000256" key="3">
    <source>
        <dbReference type="ARBA" id="ARBA00023002"/>
    </source>
</evidence>
<evidence type="ECO:0000313" key="8">
    <source>
        <dbReference type="Proteomes" id="UP001158049"/>
    </source>
</evidence>
<dbReference type="Pfam" id="PF19301">
    <property type="entry name" value="LigXa_C"/>
    <property type="match status" value="1"/>
</dbReference>
<keyword evidence="3" id="KW-0560">Oxidoreductase</keyword>
<evidence type="ECO:0000256" key="4">
    <source>
        <dbReference type="ARBA" id="ARBA00023004"/>
    </source>
</evidence>
<dbReference type="PANTHER" id="PTHR21266:SF59">
    <property type="entry name" value="BLR4922 PROTEIN"/>
    <property type="match status" value="1"/>
</dbReference>
<dbReference type="Proteomes" id="UP001158049">
    <property type="component" value="Unassembled WGS sequence"/>
</dbReference>
<name>A0ABY1Q960_9BURK</name>